<accession>A0ABY7TH87</accession>
<keyword evidence="2" id="KW-0732">Signal</keyword>
<evidence type="ECO:0000256" key="2">
    <source>
        <dbReference type="SAM" id="SignalP"/>
    </source>
</evidence>
<feature type="chain" id="PRO_5046289972" description="Circumsporozoite protein" evidence="2">
    <location>
        <begin position="23"/>
        <end position="73"/>
    </location>
</feature>
<sequence>MRNLFTKTTTVALIAGAALSLAACGKSETATNNTVDNTAMTDMNAMMPAEGSMNDMSAMSSNDMMMDNATNEM</sequence>
<proteinExistence type="predicted"/>
<gene>
    <name evidence="3" type="ORF">PQ455_12825</name>
</gene>
<keyword evidence="4" id="KW-1185">Reference proteome</keyword>
<evidence type="ECO:0000313" key="3">
    <source>
        <dbReference type="EMBL" id="WCT72515.1"/>
    </source>
</evidence>
<feature type="region of interest" description="Disordered" evidence="1">
    <location>
        <begin position="51"/>
        <end position="73"/>
    </location>
</feature>
<dbReference type="PROSITE" id="PS51257">
    <property type="entry name" value="PROKAR_LIPOPROTEIN"/>
    <property type="match status" value="1"/>
</dbReference>
<dbReference type="Proteomes" id="UP001220395">
    <property type="component" value="Chromosome"/>
</dbReference>
<reference evidence="3 4" key="1">
    <citation type="submission" date="2023-02" db="EMBL/GenBank/DDBJ databases">
        <title>Genome sequence of Sphingomonas naphthae.</title>
        <authorList>
            <person name="Kim S."/>
            <person name="Heo J."/>
            <person name="Kwon S.-W."/>
        </authorList>
    </citation>
    <scope>NUCLEOTIDE SEQUENCE [LARGE SCALE GENOMIC DNA]</scope>
    <source>
        <strain evidence="3 4">KACC 18716</strain>
    </source>
</reference>
<organism evidence="3 4">
    <name type="scientific">Sphingomonas naphthae</name>
    <dbReference type="NCBI Taxonomy" id="1813468"/>
    <lineage>
        <taxon>Bacteria</taxon>
        <taxon>Pseudomonadati</taxon>
        <taxon>Pseudomonadota</taxon>
        <taxon>Alphaproteobacteria</taxon>
        <taxon>Sphingomonadales</taxon>
        <taxon>Sphingomonadaceae</taxon>
        <taxon>Sphingomonas</taxon>
    </lineage>
</organism>
<feature type="signal peptide" evidence="2">
    <location>
        <begin position="1"/>
        <end position="22"/>
    </location>
</feature>
<evidence type="ECO:0000256" key="1">
    <source>
        <dbReference type="SAM" id="MobiDB-lite"/>
    </source>
</evidence>
<evidence type="ECO:0008006" key="5">
    <source>
        <dbReference type="Google" id="ProtNLM"/>
    </source>
</evidence>
<protein>
    <recommendedName>
        <fullName evidence="5">Circumsporozoite protein</fullName>
    </recommendedName>
</protein>
<feature type="compositionally biased region" description="Low complexity" evidence="1">
    <location>
        <begin position="52"/>
        <end position="73"/>
    </location>
</feature>
<evidence type="ECO:0000313" key="4">
    <source>
        <dbReference type="Proteomes" id="UP001220395"/>
    </source>
</evidence>
<dbReference type="RefSeq" id="WP_273686481.1">
    <property type="nucleotide sequence ID" value="NZ_CP117411.1"/>
</dbReference>
<dbReference type="EMBL" id="CP117411">
    <property type="protein sequence ID" value="WCT72515.1"/>
    <property type="molecule type" value="Genomic_DNA"/>
</dbReference>
<name>A0ABY7TH87_9SPHN</name>